<keyword evidence="3" id="KW-1185">Reference proteome</keyword>
<dbReference type="HOGENOM" id="CLU_143520_0_0_6"/>
<dbReference type="AlphaFoldDB" id="C5BKN7"/>
<evidence type="ECO:0000313" key="3">
    <source>
        <dbReference type="Proteomes" id="UP000009080"/>
    </source>
</evidence>
<evidence type="ECO:0000256" key="1">
    <source>
        <dbReference type="SAM" id="Phobius"/>
    </source>
</evidence>
<dbReference type="OrthoDB" id="7272344at2"/>
<sequence>MRRSLTWRGFALRSLFALLLVALSYNPTGYSFSHWLLRVFPNITPLLALSFIVLTIGWAIYIRATFRSLGAVGTALAILLFVCIIWLFVDWGWLRLDNVSVTTWLVELILVLVLSIGISWSFIRRRLSGQVDVDDVDA</sequence>
<dbReference type="RefSeq" id="WP_015817235.1">
    <property type="nucleotide sequence ID" value="NC_012997.1"/>
</dbReference>
<keyword evidence="1" id="KW-0472">Membrane</keyword>
<feature type="transmembrane region" description="Helical" evidence="1">
    <location>
        <begin position="40"/>
        <end position="62"/>
    </location>
</feature>
<name>C5BKN7_TERTT</name>
<keyword evidence="1" id="KW-0812">Transmembrane</keyword>
<protein>
    <submittedName>
        <fullName evidence="2">Uncharacterized protein</fullName>
    </submittedName>
</protein>
<dbReference type="InterPro" id="IPR045387">
    <property type="entry name" value="DUF6524"/>
</dbReference>
<dbReference type="Pfam" id="PF20134">
    <property type="entry name" value="DUF6524"/>
    <property type="match status" value="1"/>
</dbReference>
<keyword evidence="1" id="KW-1133">Transmembrane helix</keyword>
<dbReference type="STRING" id="377629.TERTU_0024"/>
<dbReference type="Proteomes" id="UP000009080">
    <property type="component" value="Chromosome"/>
</dbReference>
<dbReference type="KEGG" id="ttu:TERTU_0024"/>
<accession>C5BKN7</accession>
<evidence type="ECO:0000313" key="2">
    <source>
        <dbReference type="EMBL" id="ACR11123.1"/>
    </source>
</evidence>
<dbReference type="EMBL" id="CP001614">
    <property type="protein sequence ID" value="ACR11123.1"/>
    <property type="molecule type" value="Genomic_DNA"/>
</dbReference>
<organism evidence="2 3">
    <name type="scientific">Teredinibacter turnerae (strain ATCC 39867 / T7901)</name>
    <dbReference type="NCBI Taxonomy" id="377629"/>
    <lineage>
        <taxon>Bacteria</taxon>
        <taxon>Pseudomonadati</taxon>
        <taxon>Pseudomonadota</taxon>
        <taxon>Gammaproteobacteria</taxon>
        <taxon>Cellvibrionales</taxon>
        <taxon>Cellvibrionaceae</taxon>
        <taxon>Teredinibacter</taxon>
    </lineage>
</organism>
<proteinExistence type="predicted"/>
<reference evidence="2 3" key="1">
    <citation type="journal article" date="2009" name="PLoS ONE">
        <title>The complete genome of Teredinibacter turnerae T7901: an intracellular endosymbiont of marine wood-boring bivalves (shipworms).</title>
        <authorList>
            <person name="Yang J.C."/>
            <person name="Madupu R."/>
            <person name="Durkin A.S."/>
            <person name="Ekborg N.A."/>
            <person name="Pedamallu C.S."/>
            <person name="Hostetler J.B."/>
            <person name="Radune D."/>
            <person name="Toms B.S."/>
            <person name="Henrissat B."/>
            <person name="Coutinho P.M."/>
            <person name="Schwarz S."/>
            <person name="Field L."/>
            <person name="Trindade-Silva A.E."/>
            <person name="Soares C.A.G."/>
            <person name="Elshahawi S."/>
            <person name="Hanora A."/>
            <person name="Schmidt E.W."/>
            <person name="Haygood M.G."/>
            <person name="Posfai J."/>
            <person name="Benner J."/>
            <person name="Madinger C."/>
            <person name="Nove J."/>
            <person name="Anton B."/>
            <person name="Chaudhary K."/>
            <person name="Foster J."/>
            <person name="Holman A."/>
            <person name="Kumar S."/>
            <person name="Lessard P.A."/>
            <person name="Luyten Y.A."/>
            <person name="Slatko B."/>
            <person name="Wood N."/>
            <person name="Wu B."/>
            <person name="Teplitski M."/>
            <person name="Mougous J.D."/>
            <person name="Ward N."/>
            <person name="Eisen J.A."/>
            <person name="Badger J.H."/>
            <person name="Distel D.L."/>
        </authorList>
    </citation>
    <scope>NUCLEOTIDE SEQUENCE [LARGE SCALE GENOMIC DNA]</scope>
    <source>
        <strain evidence="3">ATCC 39867 / T7901</strain>
    </source>
</reference>
<gene>
    <name evidence="2" type="ordered locus">TERTU_0024</name>
</gene>
<feature type="transmembrane region" description="Helical" evidence="1">
    <location>
        <begin position="69"/>
        <end position="89"/>
    </location>
</feature>
<feature type="transmembrane region" description="Helical" evidence="1">
    <location>
        <begin position="101"/>
        <end position="123"/>
    </location>
</feature>
<dbReference type="eggNOG" id="ENOG50316QI">
    <property type="taxonomic scope" value="Bacteria"/>
</dbReference>